<dbReference type="SUPFAM" id="SSF53335">
    <property type="entry name" value="S-adenosyl-L-methionine-dependent methyltransferases"/>
    <property type="match status" value="1"/>
</dbReference>
<dbReference type="GO" id="GO:0032259">
    <property type="term" value="P:methylation"/>
    <property type="evidence" value="ECO:0007669"/>
    <property type="project" value="UniProtKB-KW"/>
</dbReference>
<keyword evidence="1" id="KW-0489">Methyltransferase</keyword>
<proteinExistence type="predicted"/>
<dbReference type="GO" id="GO:0008168">
    <property type="term" value="F:methyltransferase activity"/>
    <property type="evidence" value="ECO:0007669"/>
    <property type="project" value="UniProtKB-KW"/>
</dbReference>
<dbReference type="AlphaFoldDB" id="A0A1E3X968"/>
<accession>A0A1E3X968</accession>
<evidence type="ECO:0000313" key="1">
    <source>
        <dbReference type="EMBL" id="ODS32167.1"/>
    </source>
</evidence>
<comment type="caution">
    <text evidence="1">The sequence shown here is derived from an EMBL/GenBank/DDBJ whole genome shotgun (WGS) entry which is preliminary data.</text>
</comment>
<dbReference type="Proteomes" id="UP000094056">
    <property type="component" value="Unassembled WGS sequence"/>
</dbReference>
<sequence length="42" mass="4695">MNYPGGKGGVYQRLINLMPPHEVYIETHLGGGAVMRNKRPSR</sequence>
<gene>
    <name evidence="1" type="ORF">SCARUB_02728</name>
</gene>
<reference evidence="1 2" key="1">
    <citation type="submission" date="2016-07" db="EMBL/GenBank/DDBJ databases">
        <title>Draft genome of Scalindua rubra, obtained from a brine-seawater interface in the Red Sea, sheds light on salt adaptation in anammox bacteria.</title>
        <authorList>
            <person name="Speth D.R."/>
            <person name="Lagkouvardos I."/>
            <person name="Wang Y."/>
            <person name="Qian P.-Y."/>
            <person name="Dutilh B.E."/>
            <person name="Jetten M.S."/>
        </authorList>
    </citation>
    <scope>NUCLEOTIDE SEQUENCE [LARGE SCALE GENOMIC DNA]</scope>
    <source>
        <strain evidence="1">BSI-1</strain>
    </source>
</reference>
<name>A0A1E3X968_9BACT</name>
<dbReference type="Gene3D" id="3.40.50.150">
    <property type="entry name" value="Vaccinia Virus protein VP39"/>
    <property type="match status" value="1"/>
</dbReference>
<evidence type="ECO:0000313" key="2">
    <source>
        <dbReference type="Proteomes" id="UP000094056"/>
    </source>
</evidence>
<feature type="non-terminal residue" evidence="1">
    <location>
        <position position="42"/>
    </location>
</feature>
<dbReference type="EMBL" id="MAYW01000075">
    <property type="protein sequence ID" value="ODS32167.1"/>
    <property type="molecule type" value="Genomic_DNA"/>
</dbReference>
<keyword evidence="1" id="KW-0808">Transferase</keyword>
<protein>
    <submittedName>
        <fullName evidence="1">D12 class N6 adenine-specific DNA methyltransferase</fullName>
    </submittedName>
</protein>
<dbReference type="InterPro" id="IPR029063">
    <property type="entry name" value="SAM-dependent_MTases_sf"/>
</dbReference>
<organism evidence="1 2">
    <name type="scientific">Candidatus Scalindua rubra</name>
    <dbReference type="NCBI Taxonomy" id="1872076"/>
    <lineage>
        <taxon>Bacteria</taxon>
        <taxon>Pseudomonadati</taxon>
        <taxon>Planctomycetota</taxon>
        <taxon>Candidatus Brocadiia</taxon>
        <taxon>Candidatus Brocadiales</taxon>
        <taxon>Candidatus Scalinduaceae</taxon>
        <taxon>Candidatus Scalindua</taxon>
    </lineage>
</organism>